<keyword evidence="12" id="KW-0496">Mitochondrion</keyword>
<evidence type="ECO:0000256" key="12">
    <source>
        <dbReference type="ARBA" id="ARBA00023128"/>
    </source>
</evidence>
<comment type="caution">
    <text evidence="18">The sequence shown here is derived from an EMBL/GenBank/DDBJ whole genome shotgun (WGS) entry which is preliminary data.</text>
</comment>
<evidence type="ECO:0000256" key="1">
    <source>
        <dbReference type="ARBA" id="ARBA00003701"/>
    </source>
</evidence>
<dbReference type="SUPFAM" id="SSF161084">
    <property type="entry name" value="MAPEG domain-like"/>
    <property type="match status" value="1"/>
</dbReference>
<dbReference type="EC" id="2.5.1.18" evidence="5"/>
<protein>
    <recommendedName>
        <fullName evidence="15">Microsomal glutathione S-transferase 1</fullName>
        <ecNumber evidence="5">2.5.1.18</ecNumber>
    </recommendedName>
</protein>
<evidence type="ECO:0000256" key="15">
    <source>
        <dbReference type="ARBA" id="ARBA00039397"/>
    </source>
</evidence>
<evidence type="ECO:0000313" key="19">
    <source>
        <dbReference type="Proteomes" id="UP000794436"/>
    </source>
</evidence>
<dbReference type="GO" id="GO:0005789">
    <property type="term" value="C:endoplasmic reticulum membrane"/>
    <property type="evidence" value="ECO:0007669"/>
    <property type="project" value="UniProtKB-SubCell"/>
</dbReference>
<evidence type="ECO:0000313" key="18">
    <source>
        <dbReference type="EMBL" id="TMW68922.1"/>
    </source>
</evidence>
<dbReference type="EMBL" id="SPLM01000001">
    <property type="protein sequence ID" value="TMW68922.1"/>
    <property type="molecule type" value="Genomic_DNA"/>
</dbReference>
<organism evidence="18 19">
    <name type="scientific">Pythium oligandrum</name>
    <name type="common">Mycoparasitic fungus</name>
    <dbReference type="NCBI Taxonomy" id="41045"/>
    <lineage>
        <taxon>Eukaryota</taxon>
        <taxon>Sar</taxon>
        <taxon>Stramenopiles</taxon>
        <taxon>Oomycota</taxon>
        <taxon>Peronosporomycetes</taxon>
        <taxon>Pythiales</taxon>
        <taxon>Pythiaceae</taxon>
        <taxon>Pythium</taxon>
    </lineage>
</organism>
<keyword evidence="7 17" id="KW-0812">Transmembrane</keyword>
<comment type="subcellular location">
    <subcellularLocation>
        <location evidence="3">Endoplasmic reticulum membrane</location>
        <topology evidence="3">Multi-pass membrane protein</topology>
    </subcellularLocation>
    <subcellularLocation>
        <location evidence="2">Mitochondrion outer membrane</location>
    </subcellularLocation>
</comment>
<dbReference type="InterPro" id="IPR023352">
    <property type="entry name" value="MAPEG-like_dom_sf"/>
</dbReference>
<comment type="subunit">
    <text evidence="14">Homotrimer; The trimer binds only one molecule of glutathione.</text>
</comment>
<evidence type="ECO:0000256" key="10">
    <source>
        <dbReference type="ARBA" id="ARBA00022989"/>
    </source>
</evidence>
<evidence type="ECO:0000256" key="3">
    <source>
        <dbReference type="ARBA" id="ARBA00004477"/>
    </source>
</evidence>
<evidence type="ECO:0000256" key="2">
    <source>
        <dbReference type="ARBA" id="ARBA00004294"/>
    </source>
</evidence>
<dbReference type="PANTHER" id="PTHR10689:SF6">
    <property type="entry name" value="MICROSOMAL GLUTATHIONE S-TRANSFERASE 1"/>
    <property type="match status" value="1"/>
</dbReference>
<evidence type="ECO:0000256" key="9">
    <source>
        <dbReference type="ARBA" id="ARBA00022824"/>
    </source>
</evidence>
<dbReference type="AlphaFoldDB" id="A0A8K1CU81"/>
<keyword evidence="13 17" id="KW-0472">Membrane</keyword>
<dbReference type="GO" id="GO:0005741">
    <property type="term" value="C:mitochondrial outer membrane"/>
    <property type="evidence" value="ECO:0007669"/>
    <property type="project" value="UniProtKB-SubCell"/>
</dbReference>
<comment type="catalytic activity">
    <reaction evidence="16">
        <text>RX + glutathione = an S-substituted glutathione + a halide anion + H(+)</text>
        <dbReference type="Rhea" id="RHEA:16437"/>
        <dbReference type="ChEBI" id="CHEBI:15378"/>
        <dbReference type="ChEBI" id="CHEBI:16042"/>
        <dbReference type="ChEBI" id="CHEBI:17792"/>
        <dbReference type="ChEBI" id="CHEBI:57925"/>
        <dbReference type="ChEBI" id="CHEBI:90779"/>
        <dbReference type="EC" id="2.5.1.18"/>
    </reaction>
    <physiologicalReaction direction="left-to-right" evidence="16">
        <dbReference type="Rhea" id="RHEA:16438"/>
    </physiologicalReaction>
</comment>
<evidence type="ECO:0000256" key="6">
    <source>
        <dbReference type="ARBA" id="ARBA00022679"/>
    </source>
</evidence>
<dbReference type="Gene3D" id="1.20.120.550">
    <property type="entry name" value="Membrane associated eicosanoid/glutathione metabolism-like domain"/>
    <property type="match status" value="1"/>
</dbReference>
<dbReference type="FunFam" id="1.20.120.550:FF:000005">
    <property type="entry name" value="Inorganic phosphate transporter 1-6"/>
    <property type="match status" value="1"/>
</dbReference>
<comment type="similarity">
    <text evidence="4">Belongs to the MAPEG family.</text>
</comment>
<dbReference type="InterPro" id="IPR001129">
    <property type="entry name" value="Membr-assoc_MAPEG"/>
</dbReference>
<dbReference type="InterPro" id="IPR040162">
    <property type="entry name" value="MGST1-like"/>
</dbReference>
<feature type="transmembrane region" description="Helical" evidence="17">
    <location>
        <begin position="136"/>
        <end position="157"/>
    </location>
</feature>
<evidence type="ECO:0000256" key="14">
    <source>
        <dbReference type="ARBA" id="ARBA00038540"/>
    </source>
</evidence>
<dbReference type="Proteomes" id="UP000794436">
    <property type="component" value="Unassembled WGS sequence"/>
</dbReference>
<reference evidence="18" key="1">
    <citation type="submission" date="2019-03" db="EMBL/GenBank/DDBJ databases">
        <title>Long read genome sequence of the mycoparasitic Pythium oligandrum ATCC 38472 isolated from sugarbeet rhizosphere.</title>
        <authorList>
            <person name="Gaulin E."/>
        </authorList>
    </citation>
    <scope>NUCLEOTIDE SEQUENCE</scope>
    <source>
        <strain evidence="18">ATCC 38472_TT</strain>
    </source>
</reference>
<dbReference type="OrthoDB" id="193139at2759"/>
<keyword evidence="19" id="KW-1185">Reference proteome</keyword>
<evidence type="ECO:0000256" key="4">
    <source>
        <dbReference type="ARBA" id="ARBA00010459"/>
    </source>
</evidence>
<dbReference type="GO" id="GO:0004364">
    <property type="term" value="F:glutathione transferase activity"/>
    <property type="evidence" value="ECO:0007669"/>
    <property type="project" value="UniProtKB-EC"/>
</dbReference>
<comment type="function">
    <text evidence="1">Conjugation of reduced glutathione to a wide number of exogenous and endogenous hydrophobic electrophiles.</text>
</comment>
<evidence type="ECO:0000256" key="16">
    <source>
        <dbReference type="ARBA" id="ARBA00049385"/>
    </source>
</evidence>
<evidence type="ECO:0000256" key="17">
    <source>
        <dbReference type="SAM" id="Phobius"/>
    </source>
</evidence>
<sequence length="158" mass="17251">MVAPMNVRVYVSCAAVLYAKYIVTTAIQSASAFPAGNRPPEDNRLTVAKGHPKQNYGLVQDVKDEKLAKANEVDIRWRRILLNDLESIPFALFVFAGGVMANANEKVFAGSMITYTVARCLHTIAYAKQKQPARAIVWFIGVSMITVGMVNAVVAAFS</sequence>
<dbReference type="PANTHER" id="PTHR10689">
    <property type="entry name" value="MICROSOMAL GLUTATHIONE S-TRANSFERASE 1"/>
    <property type="match status" value="1"/>
</dbReference>
<accession>A0A8K1CU81</accession>
<dbReference type="Pfam" id="PF01124">
    <property type="entry name" value="MAPEG"/>
    <property type="match status" value="1"/>
</dbReference>
<keyword evidence="6" id="KW-0808">Transferase</keyword>
<keyword evidence="8" id="KW-1000">Mitochondrion outer membrane</keyword>
<keyword evidence="9" id="KW-0256">Endoplasmic reticulum</keyword>
<evidence type="ECO:0000256" key="13">
    <source>
        <dbReference type="ARBA" id="ARBA00023136"/>
    </source>
</evidence>
<gene>
    <name evidence="18" type="ORF">Poli38472_001078</name>
</gene>
<proteinExistence type="inferred from homology"/>
<evidence type="ECO:0000256" key="8">
    <source>
        <dbReference type="ARBA" id="ARBA00022787"/>
    </source>
</evidence>
<name>A0A8K1CU81_PYTOL</name>
<keyword evidence="10 17" id="KW-1133">Transmembrane helix</keyword>
<evidence type="ECO:0000256" key="7">
    <source>
        <dbReference type="ARBA" id="ARBA00022692"/>
    </source>
</evidence>
<evidence type="ECO:0000256" key="5">
    <source>
        <dbReference type="ARBA" id="ARBA00012452"/>
    </source>
</evidence>
<evidence type="ECO:0000256" key="11">
    <source>
        <dbReference type="ARBA" id="ARBA00022990"/>
    </source>
</evidence>
<keyword evidence="11" id="KW-0007">Acetylation</keyword>